<dbReference type="GO" id="GO:0006741">
    <property type="term" value="P:NADP+ biosynthetic process"/>
    <property type="evidence" value="ECO:0007669"/>
    <property type="project" value="InterPro"/>
</dbReference>
<dbReference type="AlphaFoldDB" id="F6Q548"/>
<feature type="region of interest" description="Disordered" evidence="7">
    <location>
        <begin position="1"/>
        <end position="32"/>
    </location>
</feature>
<evidence type="ECO:0000256" key="1">
    <source>
        <dbReference type="ARBA" id="ARBA00010995"/>
    </source>
</evidence>
<keyword evidence="5" id="KW-0521">NADP</keyword>
<dbReference type="GO" id="GO:0003951">
    <property type="term" value="F:NAD+ kinase activity"/>
    <property type="evidence" value="ECO:0000318"/>
    <property type="project" value="GO_Central"/>
</dbReference>
<evidence type="ECO:0000256" key="7">
    <source>
        <dbReference type="SAM" id="MobiDB-lite"/>
    </source>
</evidence>
<accession>F6Q548</accession>
<dbReference type="EC" id="2.7.1.23" evidence="2"/>
<feature type="compositionally biased region" description="Low complexity" evidence="7">
    <location>
        <begin position="1"/>
        <end position="10"/>
    </location>
</feature>
<evidence type="ECO:0000256" key="4">
    <source>
        <dbReference type="ARBA" id="ARBA00022777"/>
    </source>
</evidence>
<comment type="similarity">
    <text evidence="1">Belongs to the NAD kinase family.</text>
</comment>
<reference evidence="8" key="4">
    <citation type="submission" date="2025-09" db="UniProtKB">
        <authorList>
            <consortium name="Ensembl"/>
        </authorList>
    </citation>
    <scope>IDENTIFICATION</scope>
</reference>
<dbReference type="Gene3D" id="3.40.50.10330">
    <property type="entry name" value="Probable inorganic polyphosphate/atp-NAD kinase, domain 1"/>
    <property type="match status" value="1"/>
</dbReference>
<reference evidence="8" key="3">
    <citation type="submission" date="2025-08" db="UniProtKB">
        <authorList>
            <consortium name="Ensembl"/>
        </authorList>
    </citation>
    <scope>IDENTIFICATION</scope>
</reference>
<dbReference type="Proteomes" id="UP000008144">
    <property type="component" value="Chromosome 8"/>
</dbReference>
<name>F6Q548_CIOIN</name>
<evidence type="ECO:0000256" key="3">
    <source>
        <dbReference type="ARBA" id="ARBA00022679"/>
    </source>
</evidence>
<reference evidence="8" key="2">
    <citation type="journal article" date="2008" name="Genome Biol.">
        <title>Improved genome assembly and evidence-based global gene model set for the chordate Ciona intestinalis: new insight into intron and operon populations.</title>
        <authorList>
            <person name="Satou Y."/>
            <person name="Mineta K."/>
            <person name="Ogasawara M."/>
            <person name="Sasakura Y."/>
            <person name="Shoguchi E."/>
            <person name="Ueno K."/>
            <person name="Yamada L."/>
            <person name="Matsumoto J."/>
            <person name="Wasserscheid J."/>
            <person name="Dewar K."/>
            <person name="Wiley G.B."/>
            <person name="Macmil S.L."/>
            <person name="Roe B.A."/>
            <person name="Zeller R.W."/>
            <person name="Hastings K.E."/>
            <person name="Lemaire P."/>
            <person name="Lindquist E."/>
            <person name="Endo T."/>
            <person name="Hotta K."/>
            <person name="Inaba K."/>
        </authorList>
    </citation>
    <scope>NUCLEOTIDE SEQUENCE [LARGE SCALE GENOMIC DNA]</scope>
    <source>
        <strain evidence="8">wild type</strain>
    </source>
</reference>
<dbReference type="PANTHER" id="PTHR13158:SF5">
    <property type="entry name" value="NAD KINASE 2, MITOCHONDRIAL"/>
    <property type="match status" value="1"/>
</dbReference>
<dbReference type="InterPro" id="IPR002504">
    <property type="entry name" value="NADK"/>
</dbReference>
<dbReference type="PANTHER" id="PTHR13158">
    <property type="match status" value="1"/>
</dbReference>
<dbReference type="InParanoid" id="F6Q548"/>
<dbReference type="InterPro" id="IPR017438">
    <property type="entry name" value="ATP-NAD_kinase_N"/>
</dbReference>
<dbReference type="InterPro" id="IPR016064">
    <property type="entry name" value="NAD/diacylglycerol_kinase_sf"/>
</dbReference>
<evidence type="ECO:0000256" key="5">
    <source>
        <dbReference type="ARBA" id="ARBA00022857"/>
    </source>
</evidence>
<dbReference type="InterPro" id="IPR017437">
    <property type="entry name" value="ATP-NAD_kinase_PpnK-typ_C"/>
</dbReference>
<dbReference type="FunCoup" id="F6Q548">
    <property type="interactions" value="169"/>
</dbReference>
<feature type="compositionally biased region" description="Polar residues" evidence="7">
    <location>
        <begin position="18"/>
        <end position="31"/>
    </location>
</feature>
<dbReference type="EMBL" id="EAAA01002681">
    <property type="status" value="NOT_ANNOTATED_CDS"/>
    <property type="molecule type" value="Genomic_DNA"/>
</dbReference>
<dbReference type="GO" id="GO:0005739">
    <property type="term" value="C:mitochondrion"/>
    <property type="evidence" value="ECO:0000318"/>
    <property type="project" value="GO_Central"/>
</dbReference>
<keyword evidence="6" id="KW-0520">NAD</keyword>
<dbReference type="HOGENOM" id="CLU_039559_0_0_1"/>
<dbReference type="Pfam" id="PF01513">
    <property type="entry name" value="NAD_kinase"/>
    <property type="match status" value="1"/>
</dbReference>
<evidence type="ECO:0000313" key="9">
    <source>
        <dbReference type="Proteomes" id="UP000008144"/>
    </source>
</evidence>
<keyword evidence="9" id="KW-1185">Reference proteome</keyword>
<evidence type="ECO:0000256" key="2">
    <source>
        <dbReference type="ARBA" id="ARBA00012120"/>
    </source>
</evidence>
<evidence type="ECO:0000256" key="6">
    <source>
        <dbReference type="ARBA" id="ARBA00023027"/>
    </source>
</evidence>
<keyword evidence="3" id="KW-0808">Transferase</keyword>
<dbReference type="STRING" id="7719.ENSCINP00000013305"/>
<organism evidence="8 9">
    <name type="scientific">Ciona intestinalis</name>
    <name type="common">Transparent sea squirt</name>
    <name type="synonym">Ascidia intestinalis</name>
    <dbReference type="NCBI Taxonomy" id="7719"/>
    <lineage>
        <taxon>Eukaryota</taxon>
        <taxon>Metazoa</taxon>
        <taxon>Chordata</taxon>
        <taxon>Tunicata</taxon>
        <taxon>Ascidiacea</taxon>
        <taxon>Phlebobranchia</taxon>
        <taxon>Cionidae</taxon>
        <taxon>Ciona</taxon>
    </lineage>
</organism>
<dbReference type="GeneTree" id="ENSGT00390000006320"/>
<dbReference type="GO" id="GO:0019674">
    <property type="term" value="P:NAD+ metabolic process"/>
    <property type="evidence" value="ECO:0000318"/>
    <property type="project" value="GO_Central"/>
</dbReference>
<dbReference type="Gene3D" id="2.60.200.30">
    <property type="entry name" value="Probable inorganic polyphosphate/atp-NAD kinase, domain 2"/>
    <property type="match status" value="1"/>
</dbReference>
<protein>
    <recommendedName>
        <fullName evidence="2">NAD(+) kinase</fullName>
        <ecNumber evidence="2">2.7.1.23</ecNumber>
    </recommendedName>
</protein>
<evidence type="ECO:0000313" key="8">
    <source>
        <dbReference type="Ensembl" id="ENSCINP00000013305.3"/>
    </source>
</evidence>
<proteinExistence type="inferred from homology"/>
<reference evidence="9" key="1">
    <citation type="journal article" date="2002" name="Science">
        <title>The draft genome of Ciona intestinalis: insights into chordate and vertebrate origins.</title>
        <authorList>
            <person name="Dehal P."/>
            <person name="Satou Y."/>
            <person name="Campbell R.K."/>
            <person name="Chapman J."/>
            <person name="Degnan B."/>
            <person name="De Tomaso A."/>
            <person name="Davidson B."/>
            <person name="Di Gregorio A."/>
            <person name="Gelpke M."/>
            <person name="Goodstein D.M."/>
            <person name="Harafuji N."/>
            <person name="Hastings K.E."/>
            <person name="Ho I."/>
            <person name="Hotta K."/>
            <person name="Huang W."/>
            <person name="Kawashima T."/>
            <person name="Lemaire P."/>
            <person name="Martinez D."/>
            <person name="Meinertzhagen I.A."/>
            <person name="Necula S."/>
            <person name="Nonaka M."/>
            <person name="Putnam N."/>
            <person name="Rash S."/>
            <person name="Saiga H."/>
            <person name="Satake M."/>
            <person name="Terry A."/>
            <person name="Yamada L."/>
            <person name="Wang H.G."/>
            <person name="Awazu S."/>
            <person name="Azumi K."/>
            <person name="Boore J."/>
            <person name="Branno M."/>
            <person name="Chin-Bow S."/>
            <person name="DeSantis R."/>
            <person name="Doyle S."/>
            <person name="Francino P."/>
            <person name="Keys D.N."/>
            <person name="Haga S."/>
            <person name="Hayashi H."/>
            <person name="Hino K."/>
            <person name="Imai K.S."/>
            <person name="Inaba K."/>
            <person name="Kano S."/>
            <person name="Kobayashi K."/>
            <person name="Kobayashi M."/>
            <person name="Lee B.I."/>
            <person name="Makabe K.W."/>
            <person name="Manohar C."/>
            <person name="Matassi G."/>
            <person name="Medina M."/>
            <person name="Mochizuki Y."/>
            <person name="Mount S."/>
            <person name="Morishita T."/>
            <person name="Miura S."/>
            <person name="Nakayama A."/>
            <person name="Nishizaka S."/>
            <person name="Nomoto H."/>
            <person name="Ohta F."/>
            <person name="Oishi K."/>
            <person name="Rigoutsos I."/>
            <person name="Sano M."/>
            <person name="Sasaki A."/>
            <person name="Sasakura Y."/>
            <person name="Shoguchi E."/>
            <person name="Shin-i T."/>
            <person name="Spagnuolo A."/>
            <person name="Stainier D."/>
            <person name="Suzuki M.M."/>
            <person name="Tassy O."/>
            <person name="Takatori N."/>
            <person name="Tokuoka M."/>
            <person name="Yagi K."/>
            <person name="Yoshizaki F."/>
            <person name="Wada S."/>
            <person name="Zhang C."/>
            <person name="Hyatt P.D."/>
            <person name="Larimer F."/>
            <person name="Detter C."/>
            <person name="Doggett N."/>
            <person name="Glavina T."/>
            <person name="Hawkins T."/>
            <person name="Richardson P."/>
            <person name="Lucas S."/>
            <person name="Kohara Y."/>
            <person name="Levine M."/>
            <person name="Satoh N."/>
            <person name="Rokhsar D.S."/>
        </authorList>
    </citation>
    <scope>NUCLEOTIDE SEQUENCE [LARGE SCALE GENOMIC DNA]</scope>
</reference>
<dbReference type="SUPFAM" id="SSF111331">
    <property type="entry name" value="NAD kinase/diacylglycerol kinase-like"/>
    <property type="match status" value="1"/>
</dbReference>
<dbReference type="Ensembl" id="ENSCINT00000013305.3">
    <property type="protein sequence ID" value="ENSCINP00000013305.3"/>
    <property type="gene ID" value="ENSCING00000006473.3"/>
</dbReference>
<sequence>MATAAASSNRRSTHFVDDNNQNEVSSPSNSDKPVLKLNKVAVVGKMTRYEFEKQRYSGFSEEEFKTMLSNRGSNYENLLAQHNKHMQTMNNLLDVLKRRGIEYRMCTRGHTEYSKDAVDWADAIITAGGDGTFLSAASKILNRNKPLIGINTDAERSEGHLCLPAKYSYSLDEALDKISESRFRWLYRQRLRVTMTGTVDDSDDDSFLIDREKQRLVQGSPSVQQKVYSKKLPVLALNEIFIGESLASVPSYYEFQVDDGPPEKQKSSGICVSTGTGSTAWSYNICRLHKESVRSVLEAASDIASNNNKTVPVDPDLVNDDVVTEKFARSFIFEASIPKMLYAVRDPMQNKVYSCNKPYGTGNKIHVR</sequence>
<dbReference type="OMA" id="WHFNINK"/>
<keyword evidence="4" id="KW-0418">Kinase</keyword>